<feature type="chain" id="PRO_5029734498" description="Lipoprotein" evidence="1">
    <location>
        <begin position="21"/>
        <end position="188"/>
    </location>
</feature>
<protein>
    <recommendedName>
        <fullName evidence="4">Lipoprotein</fullName>
    </recommendedName>
</protein>
<dbReference type="EMBL" id="WMJY01000004">
    <property type="protein sequence ID" value="MTH28928.1"/>
    <property type="molecule type" value="Genomic_DNA"/>
</dbReference>
<organism evidence="2 3">
    <name type="scientific">Myroides pelagicus</name>
    <dbReference type="NCBI Taxonomy" id="270914"/>
    <lineage>
        <taxon>Bacteria</taxon>
        <taxon>Pseudomonadati</taxon>
        <taxon>Bacteroidota</taxon>
        <taxon>Flavobacteriia</taxon>
        <taxon>Flavobacteriales</taxon>
        <taxon>Flavobacteriaceae</taxon>
        <taxon>Myroides</taxon>
    </lineage>
</organism>
<comment type="caution">
    <text evidence="2">The sequence shown here is derived from an EMBL/GenBank/DDBJ whole genome shotgun (WGS) entry which is preliminary data.</text>
</comment>
<dbReference type="PROSITE" id="PS51257">
    <property type="entry name" value="PROKAR_LIPOPROTEIN"/>
    <property type="match status" value="1"/>
</dbReference>
<keyword evidence="3" id="KW-1185">Reference proteome</keyword>
<accession>A0A7K1GJG0</accession>
<evidence type="ECO:0008006" key="4">
    <source>
        <dbReference type="Google" id="ProtNLM"/>
    </source>
</evidence>
<sequence length="188" mass="21909">MKIKLLPLILSSLFIITLFYSCDNQDISTSKAYDTVQSHLVSKPEYEKTTITVGEKRFRLRKDSLEVSKYRKLEHEGYIEFAEESSKKKWLSKDSIWNVTIKLTSKAHPYVINQNKDKITVKTIMYNLGDEDNLQLNNHSKKSATVSVMLIKEYTPFIILSKDASPNTKFITKNYKLRYNETNGWIIN</sequence>
<evidence type="ECO:0000313" key="3">
    <source>
        <dbReference type="Proteomes" id="UP000488936"/>
    </source>
</evidence>
<dbReference type="OrthoDB" id="1148341at2"/>
<reference evidence="2 3" key="1">
    <citation type="journal article" date="2006" name="Int. J. Syst. Evol. Microbiol.">
        <title>Myroides pelagicus sp. nov., isolated from seawater in Thailand.</title>
        <authorList>
            <person name="Yoon J."/>
            <person name="Maneerat S."/>
            <person name="Kawai F."/>
            <person name="Yokota A."/>
        </authorList>
    </citation>
    <scope>NUCLEOTIDE SEQUENCE [LARGE SCALE GENOMIC DNA]</scope>
    <source>
        <strain evidence="2 3">SM1T</strain>
    </source>
</reference>
<dbReference type="Proteomes" id="UP000488936">
    <property type="component" value="Unassembled WGS sequence"/>
</dbReference>
<name>A0A7K1GJG0_9FLAO</name>
<feature type="signal peptide" evidence="1">
    <location>
        <begin position="1"/>
        <end position="20"/>
    </location>
</feature>
<proteinExistence type="predicted"/>
<evidence type="ECO:0000313" key="2">
    <source>
        <dbReference type="EMBL" id="MTH28928.1"/>
    </source>
</evidence>
<gene>
    <name evidence="2" type="ORF">GJV77_03200</name>
</gene>
<keyword evidence="1" id="KW-0732">Signal</keyword>
<dbReference type="AlphaFoldDB" id="A0A7K1GJG0"/>
<dbReference type="RefSeq" id="WP_155034907.1">
    <property type="nucleotide sequence ID" value="NZ_JAYMMG010000003.1"/>
</dbReference>
<evidence type="ECO:0000256" key="1">
    <source>
        <dbReference type="SAM" id="SignalP"/>
    </source>
</evidence>